<accession>A0A4D6LF87</accession>
<keyword evidence="1" id="KW-0472">Membrane</keyword>
<protein>
    <submittedName>
        <fullName evidence="2">Uncharacterized protein</fullName>
    </submittedName>
</protein>
<dbReference type="Gramene" id="Vigun11g046350.1.v1.2">
    <property type="protein sequence ID" value="Vigun11g046350.1.v1.2.CDS.1"/>
    <property type="gene ID" value="Vigun11g046350.v1.2"/>
</dbReference>
<name>A0A4D6LF87_VIGUN</name>
<evidence type="ECO:0000313" key="2">
    <source>
        <dbReference type="EMBL" id="QCD87217.1"/>
    </source>
</evidence>
<dbReference type="AlphaFoldDB" id="A0A4D6LF87"/>
<sequence length="116" mass="13376">MNFGHHRAPAFMPDFVEQGFQFRPRGRHRLSSWLSRTSALRLQPSAAATVEASSRPPTTRAATCLPFQLRNCNYSRYLKKFNSRFPLSLFCLFLGFIDSVLDLISEVYSFFFTIIC</sequence>
<gene>
    <name evidence="2" type="ORF">DEO72_LG3g1751</name>
</gene>
<keyword evidence="1" id="KW-1133">Transmembrane helix</keyword>
<evidence type="ECO:0000256" key="1">
    <source>
        <dbReference type="SAM" id="Phobius"/>
    </source>
</evidence>
<evidence type="ECO:0000313" key="3">
    <source>
        <dbReference type="Proteomes" id="UP000501690"/>
    </source>
</evidence>
<keyword evidence="3" id="KW-1185">Reference proteome</keyword>
<proteinExistence type="predicted"/>
<dbReference type="Proteomes" id="UP000501690">
    <property type="component" value="Linkage Group LG3"/>
</dbReference>
<organism evidence="2 3">
    <name type="scientific">Vigna unguiculata</name>
    <name type="common">Cowpea</name>
    <dbReference type="NCBI Taxonomy" id="3917"/>
    <lineage>
        <taxon>Eukaryota</taxon>
        <taxon>Viridiplantae</taxon>
        <taxon>Streptophyta</taxon>
        <taxon>Embryophyta</taxon>
        <taxon>Tracheophyta</taxon>
        <taxon>Spermatophyta</taxon>
        <taxon>Magnoliopsida</taxon>
        <taxon>eudicotyledons</taxon>
        <taxon>Gunneridae</taxon>
        <taxon>Pentapetalae</taxon>
        <taxon>rosids</taxon>
        <taxon>fabids</taxon>
        <taxon>Fabales</taxon>
        <taxon>Fabaceae</taxon>
        <taxon>Papilionoideae</taxon>
        <taxon>50 kb inversion clade</taxon>
        <taxon>NPAAA clade</taxon>
        <taxon>indigoferoid/millettioid clade</taxon>
        <taxon>Phaseoleae</taxon>
        <taxon>Vigna</taxon>
    </lineage>
</organism>
<keyword evidence="1" id="KW-0812">Transmembrane</keyword>
<feature type="transmembrane region" description="Helical" evidence="1">
    <location>
        <begin position="85"/>
        <end position="104"/>
    </location>
</feature>
<dbReference type="EMBL" id="CP039347">
    <property type="protein sequence ID" value="QCD87217.1"/>
    <property type="molecule type" value="Genomic_DNA"/>
</dbReference>
<reference evidence="2 3" key="1">
    <citation type="submission" date="2019-04" db="EMBL/GenBank/DDBJ databases">
        <title>An improved genome assembly and genetic linkage map for asparagus bean, Vigna unguiculata ssp. sesquipedialis.</title>
        <authorList>
            <person name="Xia Q."/>
            <person name="Zhang R."/>
            <person name="Dong Y."/>
        </authorList>
    </citation>
    <scope>NUCLEOTIDE SEQUENCE [LARGE SCALE GENOMIC DNA]</scope>
    <source>
        <tissue evidence="2">Leaf</tissue>
    </source>
</reference>